<proteinExistence type="inferred from homology"/>
<gene>
    <name evidence="7 11" type="primary">gcvT</name>
    <name evidence="11" type="ORF">CEE37_08700</name>
</gene>
<evidence type="ECO:0000256" key="5">
    <source>
        <dbReference type="ARBA" id="ARBA00031395"/>
    </source>
</evidence>
<dbReference type="FunFam" id="4.10.1250.10:FF:000001">
    <property type="entry name" value="Aminomethyltransferase"/>
    <property type="match status" value="1"/>
</dbReference>
<dbReference type="GO" id="GO:0004047">
    <property type="term" value="F:aminomethyltransferase activity"/>
    <property type="evidence" value="ECO:0007669"/>
    <property type="project" value="UniProtKB-UniRule"/>
</dbReference>
<evidence type="ECO:0000256" key="4">
    <source>
        <dbReference type="ARBA" id="ARBA00022679"/>
    </source>
</evidence>
<dbReference type="SUPFAM" id="SSF101790">
    <property type="entry name" value="Aminomethyltransferase beta-barrel domain"/>
    <property type="match status" value="1"/>
</dbReference>
<dbReference type="HAMAP" id="MF_00259">
    <property type="entry name" value="GcvT"/>
    <property type="match status" value="1"/>
</dbReference>
<dbReference type="EC" id="2.1.2.10" evidence="2 7"/>
<evidence type="ECO:0000256" key="1">
    <source>
        <dbReference type="ARBA" id="ARBA00008609"/>
    </source>
</evidence>
<keyword evidence="3 7" id="KW-0032">Aminotransferase</keyword>
<name>A0A532UZV6_UNCL8</name>
<comment type="subunit">
    <text evidence="7">The glycine cleavage system is composed of four proteins: P, T, L and H.</text>
</comment>
<comment type="caution">
    <text evidence="11">The sequence shown here is derived from an EMBL/GenBank/DDBJ whole genome shotgun (WGS) entry which is preliminary data.</text>
</comment>
<evidence type="ECO:0000259" key="10">
    <source>
        <dbReference type="Pfam" id="PF08669"/>
    </source>
</evidence>
<reference evidence="11 12" key="1">
    <citation type="submission" date="2017-06" db="EMBL/GenBank/DDBJ databases">
        <title>Novel microbial phyla capable of carbon fixation and sulfur reduction in deep-sea sediments.</title>
        <authorList>
            <person name="Huang J."/>
            <person name="Baker B."/>
            <person name="Wang Y."/>
        </authorList>
    </citation>
    <scope>NUCLEOTIDE SEQUENCE [LARGE SCALE GENOMIC DNA]</scope>
    <source>
        <strain evidence="11">B3_LCP</strain>
    </source>
</reference>
<dbReference type="GO" id="GO:0019464">
    <property type="term" value="P:glycine decarboxylation via glycine cleavage system"/>
    <property type="evidence" value="ECO:0007669"/>
    <property type="project" value="UniProtKB-UniRule"/>
</dbReference>
<organism evidence="11 12">
    <name type="scientific">candidate division LCP-89 bacterium B3_LCP</name>
    <dbReference type="NCBI Taxonomy" id="2012998"/>
    <lineage>
        <taxon>Bacteria</taxon>
        <taxon>Pseudomonadati</taxon>
        <taxon>Bacteria division LCP-89</taxon>
    </lineage>
</organism>
<comment type="catalytic activity">
    <reaction evidence="6 7">
        <text>N(6)-[(R)-S(8)-aminomethyldihydrolipoyl]-L-lysyl-[protein] + (6S)-5,6,7,8-tetrahydrofolate = N(6)-[(R)-dihydrolipoyl]-L-lysyl-[protein] + (6R)-5,10-methylene-5,6,7,8-tetrahydrofolate + NH4(+)</text>
        <dbReference type="Rhea" id="RHEA:16945"/>
        <dbReference type="Rhea" id="RHEA-COMP:10475"/>
        <dbReference type="Rhea" id="RHEA-COMP:10492"/>
        <dbReference type="ChEBI" id="CHEBI:15636"/>
        <dbReference type="ChEBI" id="CHEBI:28938"/>
        <dbReference type="ChEBI" id="CHEBI:57453"/>
        <dbReference type="ChEBI" id="CHEBI:83100"/>
        <dbReference type="ChEBI" id="CHEBI:83143"/>
        <dbReference type="EC" id="2.1.2.10"/>
    </reaction>
</comment>
<dbReference type="InterPro" id="IPR028896">
    <property type="entry name" value="GcvT/YgfZ/DmdA"/>
</dbReference>
<dbReference type="InterPro" id="IPR022903">
    <property type="entry name" value="GcvT_bac"/>
</dbReference>
<comment type="similarity">
    <text evidence="1 7">Belongs to the GcvT family.</text>
</comment>
<dbReference type="NCBIfam" id="NF001567">
    <property type="entry name" value="PRK00389.1"/>
    <property type="match status" value="1"/>
</dbReference>
<feature type="binding site" evidence="8">
    <location>
        <position position="194"/>
    </location>
    <ligand>
        <name>substrate</name>
    </ligand>
</feature>
<dbReference type="FunFam" id="2.40.30.110:FF:000003">
    <property type="entry name" value="Aminomethyltransferase"/>
    <property type="match status" value="1"/>
</dbReference>
<dbReference type="GO" id="GO:0008483">
    <property type="term" value="F:transaminase activity"/>
    <property type="evidence" value="ECO:0007669"/>
    <property type="project" value="UniProtKB-KW"/>
</dbReference>
<accession>A0A532UZV6</accession>
<dbReference type="InterPro" id="IPR027266">
    <property type="entry name" value="TrmE/GcvT-like"/>
</dbReference>
<dbReference type="Gene3D" id="2.40.30.110">
    <property type="entry name" value="Aminomethyltransferase beta-barrel domains"/>
    <property type="match status" value="1"/>
</dbReference>
<evidence type="ECO:0000256" key="7">
    <source>
        <dbReference type="HAMAP-Rule" id="MF_00259"/>
    </source>
</evidence>
<dbReference type="Gene3D" id="4.10.1250.10">
    <property type="entry name" value="Aminomethyltransferase fragment"/>
    <property type="match status" value="1"/>
</dbReference>
<dbReference type="AlphaFoldDB" id="A0A532UZV6"/>
<dbReference type="Gene3D" id="3.30.1360.120">
    <property type="entry name" value="Probable tRNA modification gtpase trme, domain 1"/>
    <property type="match status" value="1"/>
</dbReference>
<feature type="domain" description="GCVT N-terminal" evidence="9">
    <location>
        <begin position="6"/>
        <end position="261"/>
    </location>
</feature>
<dbReference type="PIRSF" id="PIRSF006487">
    <property type="entry name" value="GcvT"/>
    <property type="match status" value="1"/>
</dbReference>
<dbReference type="InterPro" id="IPR029043">
    <property type="entry name" value="GcvT/YgfZ_C"/>
</dbReference>
<evidence type="ECO:0000259" key="9">
    <source>
        <dbReference type="Pfam" id="PF01571"/>
    </source>
</evidence>
<sequence>MKKTALYEVHNSLGAKLVPFAGFWMPVQYQGIIAEHKRVRNTVGIFDVSHMGEFEFSGADAEQFLNRITINDVTKLQPGQVQYSAMCYEDGGIVDDLLVYRFEDHFILVVNASNIDKNREWICENLPLSGVDFDDISDDIALLSVQGPKSLEMLKTVTTPDLESLPYYHFLDGQVTGINAIVSRTGYTGELGYEIYISRSNSEELWHNLFEVGKPFDVEPIGLGARDTLRQEMKFCLYGNDIDAAINPIEAGLGWITKLKKGDFIGRDALIKVKNEGVKRKLIGFETSGRIIPRHGYPIYAGGREIGITTSGCHSPMLERGIGMGYVPVALSEPGIKLQLNVRKTEHPMCVVKTPFYSPTKT</sequence>
<dbReference type="GO" id="GO:0005960">
    <property type="term" value="C:glycine cleavage complex"/>
    <property type="evidence" value="ECO:0007669"/>
    <property type="project" value="InterPro"/>
</dbReference>
<dbReference type="SUPFAM" id="SSF103025">
    <property type="entry name" value="Folate-binding domain"/>
    <property type="match status" value="1"/>
</dbReference>
<evidence type="ECO:0000256" key="8">
    <source>
        <dbReference type="PIRSR" id="PIRSR006487-1"/>
    </source>
</evidence>
<evidence type="ECO:0000256" key="6">
    <source>
        <dbReference type="ARBA" id="ARBA00047665"/>
    </source>
</evidence>
<comment type="function">
    <text evidence="7">The glycine cleavage system catalyzes the degradation of glycine.</text>
</comment>
<dbReference type="Pfam" id="PF08669">
    <property type="entry name" value="GCV_T_C"/>
    <property type="match status" value="1"/>
</dbReference>
<dbReference type="NCBIfam" id="TIGR00528">
    <property type="entry name" value="gcvT"/>
    <property type="match status" value="1"/>
</dbReference>
<dbReference type="EMBL" id="NJBN01000005">
    <property type="protein sequence ID" value="TKJ40496.1"/>
    <property type="molecule type" value="Genomic_DNA"/>
</dbReference>
<dbReference type="Pfam" id="PF01571">
    <property type="entry name" value="GCV_T"/>
    <property type="match status" value="1"/>
</dbReference>
<dbReference type="PANTHER" id="PTHR43757:SF2">
    <property type="entry name" value="AMINOMETHYLTRANSFERASE, MITOCHONDRIAL"/>
    <property type="match status" value="1"/>
</dbReference>
<evidence type="ECO:0000256" key="3">
    <source>
        <dbReference type="ARBA" id="ARBA00022576"/>
    </source>
</evidence>
<dbReference type="GO" id="GO:0005829">
    <property type="term" value="C:cytosol"/>
    <property type="evidence" value="ECO:0007669"/>
    <property type="project" value="TreeGrafter"/>
</dbReference>
<feature type="domain" description="Aminomethyltransferase C-terminal" evidence="10">
    <location>
        <begin position="280"/>
        <end position="357"/>
    </location>
</feature>
<protein>
    <recommendedName>
        <fullName evidence="2 7">Aminomethyltransferase</fullName>
        <ecNumber evidence="2 7">2.1.2.10</ecNumber>
    </recommendedName>
    <alternativeName>
        <fullName evidence="5 7">Glycine cleavage system T protein</fullName>
    </alternativeName>
</protein>
<dbReference type="Gene3D" id="3.30.70.1400">
    <property type="entry name" value="Aminomethyltransferase beta-barrel domains"/>
    <property type="match status" value="1"/>
</dbReference>
<dbReference type="PANTHER" id="PTHR43757">
    <property type="entry name" value="AMINOMETHYLTRANSFERASE"/>
    <property type="match status" value="1"/>
</dbReference>
<evidence type="ECO:0000256" key="2">
    <source>
        <dbReference type="ARBA" id="ARBA00012616"/>
    </source>
</evidence>
<dbReference type="Proteomes" id="UP000319619">
    <property type="component" value="Unassembled WGS sequence"/>
</dbReference>
<dbReference type="InterPro" id="IPR006223">
    <property type="entry name" value="GcvT"/>
</dbReference>
<evidence type="ECO:0000313" key="11">
    <source>
        <dbReference type="EMBL" id="TKJ40496.1"/>
    </source>
</evidence>
<evidence type="ECO:0000313" key="12">
    <source>
        <dbReference type="Proteomes" id="UP000319619"/>
    </source>
</evidence>
<dbReference type="InterPro" id="IPR013977">
    <property type="entry name" value="GcvT_C"/>
</dbReference>
<dbReference type="InterPro" id="IPR006222">
    <property type="entry name" value="GCVT_N"/>
</dbReference>
<dbReference type="FunFam" id="3.30.70.1400:FF:000001">
    <property type="entry name" value="Aminomethyltransferase"/>
    <property type="match status" value="1"/>
</dbReference>
<keyword evidence="4 7" id="KW-0808">Transferase</keyword>